<reference evidence="5 6" key="1">
    <citation type="journal article" date="2015" name="Plant Cell">
        <title>Oil accumulation by the oleaginous diatom Fistulifera solaris as revealed by the genome and transcriptome.</title>
        <authorList>
            <person name="Tanaka T."/>
            <person name="Maeda Y."/>
            <person name="Veluchamy A."/>
            <person name="Tanaka M."/>
            <person name="Abida H."/>
            <person name="Marechal E."/>
            <person name="Bowler C."/>
            <person name="Muto M."/>
            <person name="Sunaga Y."/>
            <person name="Tanaka M."/>
            <person name="Yoshino T."/>
            <person name="Taniguchi T."/>
            <person name="Fukuda Y."/>
            <person name="Nemoto M."/>
            <person name="Matsumoto M."/>
            <person name="Wong P.S."/>
            <person name="Aburatani S."/>
            <person name="Fujibuchi W."/>
        </authorList>
    </citation>
    <scope>NUCLEOTIDE SEQUENCE [LARGE SCALE GENOMIC DNA]</scope>
    <source>
        <strain evidence="5 6">JPCC DA0580</strain>
    </source>
</reference>
<dbReference type="SUPFAM" id="SSF55347">
    <property type="entry name" value="Glyceraldehyde-3-phosphate dehydrogenase-like, C-terminal domain"/>
    <property type="match status" value="1"/>
</dbReference>
<dbReference type="Gene3D" id="3.30.360.10">
    <property type="entry name" value="Dihydrodipicolinate Reductase, domain 2"/>
    <property type="match status" value="1"/>
</dbReference>
<dbReference type="PANTHER" id="PTHR43818:SF11">
    <property type="entry name" value="BCDNA.GH03377"/>
    <property type="match status" value="1"/>
</dbReference>
<dbReference type="AlphaFoldDB" id="A0A1Z5JGF5"/>
<evidence type="ECO:0000313" key="6">
    <source>
        <dbReference type="Proteomes" id="UP000198406"/>
    </source>
</evidence>
<dbReference type="GO" id="GO:0016491">
    <property type="term" value="F:oxidoreductase activity"/>
    <property type="evidence" value="ECO:0007669"/>
    <property type="project" value="UniProtKB-KW"/>
</dbReference>
<accession>A0A1Z5JGF5</accession>
<dbReference type="SUPFAM" id="SSF51735">
    <property type="entry name" value="NAD(P)-binding Rossmann-fold domains"/>
    <property type="match status" value="1"/>
</dbReference>
<dbReference type="InterPro" id="IPR050463">
    <property type="entry name" value="Gfo/Idh/MocA_oxidrdct_glycsds"/>
</dbReference>
<proteinExistence type="inferred from homology"/>
<evidence type="ECO:0000259" key="3">
    <source>
        <dbReference type="Pfam" id="PF01408"/>
    </source>
</evidence>
<evidence type="ECO:0000313" key="5">
    <source>
        <dbReference type="EMBL" id="GAX13084.1"/>
    </source>
</evidence>
<dbReference type="EMBL" id="BDSP01000060">
    <property type="protein sequence ID" value="GAX13084.1"/>
    <property type="molecule type" value="Genomic_DNA"/>
</dbReference>
<dbReference type="Pfam" id="PF22725">
    <property type="entry name" value="GFO_IDH_MocA_C3"/>
    <property type="match status" value="1"/>
</dbReference>
<dbReference type="Pfam" id="PF01408">
    <property type="entry name" value="GFO_IDH_MocA"/>
    <property type="match status" value="1"/>
</dbReference>
<evidence type="ECO:0008006" key="7">
    <source>
        <dbReference type="Google" id="ProtNLM"/>
    </source>
</evidence>
<keyword evidence="2" id="KW-0560">Oxidoreductase</keyword>
<dbReference type="InterPro" id="IPR036291">
    <property type="entry name" value="NAD(P)-bd_dom_sf"/>
</dbReference>
<dbReference type="InterPro" id="IPR000683">
    <property type="entry name" value="Gfo/Idh/MocA-like_OxRdtase_N"/>
</dbReference>
<dbReference type="InParanoid" id="A0A1Z5JGF5"/>
<gene>
    <name evidence="5" type="ORF">FisN_2HuN21</name>
</gene>
<dbReference type="OrthoDB" id="446809at2759"/>
<sequence>MLLRDHFPTCLVLLTRRDSVVALSMAFLTPTTTTAEQNLPARPPFIRWGIIGLGDVTRQKSGPPFWKCEGSELVAVMRRTPGKAQEFAKQVPGGRCVGYENLEAFLQHPGLDAVYVATRPGTHLEICKAVAAAGKKVYVEKPVGRCAVETASILKAVGADKLYTAYISRAYPRTEAVRQLLKEGAIGDRITSVSYVLHGKGGARDMDGPMPWRLDPAQSGGGLIMDVGCHVLDRIDYLCGPIKFLRAEAKRMEPGTGVEDYVRFEGVLQQANWTPLLPSRNAYVSCEWDFASVQNLDELIIRGSSGSLRMIAMSAVAPVYVLDKADKVNRVVDNFEVPEHTAQAMIQAVTDDLRGTRRSAFLSKGENALRTSMLLDRALEGYYGNRDDRFWEVFDSQARR</sequence>
<dbReference type="Gene3D" id="3.40.50.720">
    <property type="entry name" value="NAD(P)-binding Rossmann-like Domain"/>
    <property type="match status" value="1"/>
</dbReference>
<organism evidence="5 6">
    <name type="scientific">Fistulifera solaris</name>
    <name type="common">Oleaginous diatom</name>
    <dbReference type="NCBI Taxonomy" id="1519565"/>
    <lineage>
        <taxon>Eukaryota</taxon>
        <taxon>Sar</taxon>
        <taxon>Stramenopiles</taxon>
        <taxon>Ochrophyta</taxon>
        <taxon>Bacillariophyta</taxon>
        <taxon>Bacillariophyceae</taxon>
        <taxon>Bacillariophycidae</taxon>
        <taxon>Naviculales</taxon>
        <taxon>Naviculaceae</taxon>
        <taxon>Fistulifera</taxon>
    </lineage>
</organism>
<name>A0A1Z5JGF5_FISSO</name>
<protein>
    <recommendedName>
        <fullName evidence="7">Gfo/Idh/MocA family oxidoreductase</fullName>
    </recommendedName>
</protein>
<dbReference type="GO" id="GO:0000166">
    <property type="term" value="F:nucleotide binding"/>
    <property type="evidence" value="ECO:0007669"/>
    <property type="project" value="InterPro"/>
</dbReference>
<feature type="domain" description="GFO/IDH/MocA-like oxidoreductase" evidence="4">
    <location>
        <begin position="176"/>
        <end position="309"/>
    </location>
</feature>
<comment type="similarity">
    <text evidence="1">Belongs to the Gfo/Idh/MocA family.</text>
</comment>
<feature type="domain" description="Gfo/Idh/MocA-like oxidoreductase N-terminal" evidence="3">
    <location>
        <begin position="46"/>
        <end position="152"/>
    </location>
</feature>
<evidence type="ECO:0000256" key="1">
    <source>
        <dbReference type="ARBA" id="ARBA00010928"/>
    </source>
</evidence>
<dbReference type="InterPro" id="IPR055170">
    <property type="entry name" value="GFO_IDH_MocA-like_dom"/>
</dbReference>
<dbReference type="PANTHER" id="PTHR43818">
    <property type="entry name" value="BCDNA.GH03377"/>
    <property type="match status" value="1"/>
</dbReference>
<evidence type="ECO:0000256" key="2">
    <source>
        <dbReference type="ARBA" id="ARBA00023002"/>
    </source>
</evidence>
<dbReference type="Proteomes" id="UP000198406">
    <property type="component" value="Unassembled WGS sequence"/>
</dbReference>
<evidence type="ECO:0000259" key="4">
    <source>
        <dbReference type="Pfam" id="PF22725"/>
    </source>
</evidence>
<comment type="caution">
    <text evidence="5">The sequence shown here is derived from an EMBL/GenBank/DDBJ whole genome shotgun (WGS) entry which is preliminary data.</text>
</comment>
<keyword evidence="6" id="KW-1185">Reference proteome</keyword>